<name>A0A7W9UUS1_9ACTN</name>
<feature type="region of interest" description="Disordered" evidence="1">
    <location>
        <begin position="25"/>
        <end position="61"/>
    </location>
</feature>
<evidence type="ECO:0000313" key="3">
    <source>
        <dbReference type="Proteomes" id="UP000585836"/>
    </source>
</evidence>
<evidence type="ECO:0000313" key="2">
    <source>
        <dbReference type="EMBL" id="MBB5931892.1"/>
    </source>
</evidence>
<sequence length="61" mass="6936">MKTLFGRVVMRVRDVVSGRQALKEYGDPEARRQGPHNRDADLARHYIPTPPPIPMDFSTGM</sequence>
<gene>
    <name evidence="2" type="ORF">FHS34_007401</name>
</gene>
<evidence type="ECO:0000256" key="1">
    <source>
        <dbReference type="SAM" id="MobiDB-lite"/>
    </source>
</evidence>
<proteinExistence type="predicted"/>
<organism evidence="2 3">
    <name type="scientific">Streptomyces echinatus</name>
    <dbReference type="NCBI Taxonomy" id="67293"/>
    <lineage>
        <taxon>Bacteria</taxon>
        <taxon>Bacillati</taxon>
        <taxon>Actinomycetota</taxon>
        <taxon>Actinomycetes</taxon>
        <taxon>Kitasatosporales</taxon>
        <taxon>Streptomycetaceae</taxon>
        <taxon>Streptomyces</taxon>
    </lineage>
</organism>
<accession>A0A7W9UUS1</accession>
<dbReference type="RefSeq" id="WP_398793090.1">
    <property type="nucleotide sequence ID" value="NZ_JBISAM010000033.1"/>
</dbReference>
<keyword evidence="3" id="KW-1185">Reference proteome</keyword>
<dbReference type="Proteomes" id="UP000585836">
    <property type="component" value="Unassembled WGS sequence"/>
</dbReference>
<dbReference type="AlphaFoldDB" id="A0A7W9UUS1"/>
<protein>
    <submittedName>
        <fullName evidence="2">Uncharacterized protein</fullName>
    </submittedName>
</protein>
<feature type="compositionally biased region" description="Basic and acidic residues" evidence="1">
    <location>
        <begin position="25"/>
        <end position="44"/>
    </location>
</feature>
<dbReference type="EMBL" id="JACHJK010000019">
    <property type="protein sequence ID" value="MBB5931892.1"/>
    <property type="molecule type" value="Genomic_DNA"/>
</dbReference>
<reference evidence="2 3" key="1">
    <citation type="submission" date="2020-08" db="EMBL/GenBank/DDBJ databases">
        <title>Genomic Encyclopedia of Type Strains, Phase III (KMG-III): the genomes of soil and plant-associated and newly described type strains.</title>
        <authorList>
            <person name="Whitman W."/>
        </authorList>
    </citation>
    <scope>NUCLEOTIDE SEQUENCE [LARGE SCALE GENOMIC DNA]</scope>
    <source>
        <strain evidence="2 3">CECT 3313</strain>
    </source>
</reference>
<comment type="caution">
    <text evidence="2">The sequence shown here is derived from an EMBL/GenBank/DDBJ whole genome shotgun (WGS) entry which is preliminary data.</text>
</comment>